<organism evidence="6 7">
    <name type="scientific">Novosphingobium resinovorum</name>
    <dbReference type="NCBI Taxonomy" id="158500"/>
    <lineage>
        <taxon>Bacteria</taxon>
        <taxon>Pseudomonadati</taxon>
        <taxon>Pseudomonadota</taxon>
        <taxon>Alphaproteobacteria</taxon>
        <taxon>Sphingomonadales</taxon>
        <taxon>Sphingomonadaceae</taxon>
        <taxon>Novosphingobium</taxon>
    </lineage>
</organism>
<dbReference type="PROSITE" id="PS50931">
    <property type="entry name" value="HTH_LYSR"/>
    <property type="match status" value="1"/>
</dbReference>
<keyword evidence="2" id="KW-0805">Transcription regulation</keyword>
<dbReference type="Pfam" id="PF03466">
    <property type="entry name" value="LysR_substrate"/>
    <property type="match status" value="1"/>
</dbReference>
<evidence type="ECO:0000256" key="3">
    <source>
        <dbReference type="ARBA" id="ARBA00023125"/>
    </source>
</evidence>
<dbReference type="PANTHER" id="PTHR30118:SF15">
    <property type="entry name" value="TRANSCRIPTIONAL REGULATORY PROTEIN"/>
    <property type="match status" value="1"/>
</dbReference>
<feature type="domain" description="HTH lysR-type" evidence="5">
    <location>
        <begin position="6"/>
        <end position="63"/>
    </location>
</feature>
<dbReference type="InterPro" id="IPR036390">
    <property type="entry name" value="WH_DNA-bd_sf"/>
</dbReference>
<dbReference type="InterPro" id="IPR050389">
    <property type="entry name" value="LysR-type_TF"/>
</dbReference>
<dbReference type="InterPro" id="IPR005119">
    <property type="entry name" value="LysR_subst-bd"/>
</dbReference>
<protein>
    <submittedName>
        <fullName evidence="6">PCP degradation transcriptional activation protein</fullName>
    </submittedName>
</protein>
<evidence type="ECO:0000259" key="5">
    <source>
        <dbReference type="PROSITE" id="PS50931"/>
    </source>
</evidence>
<gene>
    <name evidence="6" type="primary">pcpR</name>
    <name evidence="6" type="ORF">BV97_01169</name>
</gene>
<dbReference type="GO" id="GO:0003677">
    <property type="term" value="F:DNA binding"/>
    <property type="evidence" value="ECO:0007669"/>
    <property type="project" value="UniProtKB-KW"/>
</dbReference>
<evidence type="ECO:0000256" key="4">
    <source>
        <dbReference type="ARBA" id="ARBA00023163"/>
    </source>
</evidence>
<dbReference type="SUPFAM" id="SSF46785">
    <property type="entry name" value="Winged helix' DNA-binding domain"/>
    <property type="match status" value="1"/>
</dbReference>
<dbReference type="Gene3D" id="1.10.10.10">
    <property type="entry name" value="Winged helix-like DNA-binding domain superfamily/Winged helix DNA-binding domain"/>
    <property type="match status" value="1"/>
</dbReference>
<dbReference type="InterPro" id="IPR036388">
    <property type="entry name" value="WH-like_DNA-bd_sf"/>
</dbReference>
<evidence type="ECO:0000256" key="1">
    <source>
        <dbReference type="ARBA" id="ARBA00009437"/>
    </source>
</evidence>
<dbReference type="Proteomes" id="UP000024329">
    <property type="component" value="Unassembled WGS sequence"/>
</dbReference>
<keyword evidence="4" id="KW-0804">Transcription</keyword>
<evidence type="ECO:0000313" key="7">
    <source>
        <dbReference type="Proteomes" id="UP000024329"/>
    </source>
</evidence>
<evidence type="ECO:0000313" key="6">
    <source>
        <dbReference type="EMBL" id="EZP83976.1"/>
    </source>
</evidence>
<sequence length="302" mass="34079">MNELLLPLGHLMVFDAIYQHRNVSVAARLLAVPQPTLSRWLGQLRQHFDDPLFVRTRTGMEPTPFAEQLATPIREMIGIYRQRVRAEQKFDAASSIRNFKVAASDFGQALFLSNLYPTLSRAAPRARISGVTLGHKALIDELESGSVDIAIGGFPALAGGIKAQTLFHETYVCVMRRHHPARLATFDLEAFRNCDHIVVAAHEIGHVHERAESKLLEICPPERIRMVSENFIVSAMIAEEADVVLTVPARTGRWFAKHGTLEVMAVPFELPAIEVKQYWHERYHNDAGNKWLRRTIAELDFS</sequence>
<proteinExistence type="inferred from homology"/>
<reference evidence="6 7" key="1">
    <citation type="submission" date="2014-03" db="EMBL/GenBank/DDBJ databases">
        <title>Whole genome sequence of Novosphingobium resinovorum KF1.</title>
        <authorList>
            <person name="Gan H.M."/>
            <person name="Gan H.Y."/>
            <person name="Chew T.H."/>
            <person name="Savka M.A."/>
        </authorList>
    </citation>
    <scope>NUCLEOTIDE SEQUENCE [LARGE SCALE GENOMIC DNA]</scope>
    <source>
        <strain evidence="6 7">KF1</strain>
    </source>
</reference>
<dbReference type="PANTHER" id="PTHR30118">
    <property type="entry name" value="HTH-TYPE TRANSCRIPTIONAL REGULATOR LEUO-RELATED"/>
    <property type="match status" value="1"/>
</dbReference>
<dbReference type="EMBL" id="JFYZ01000002">
    <property type="protein sequence ID" value="EZP83976.1"/>
    <property type="molecule type" value="Genomic_DNA"/>
</dbReference>
<keyword evidence="3" id="KW-0238">DNA-binding</keyword>
<dbReference type="SUPFAM" id="SSF53850">
    <property type="entry name" value="Periplasmic binding protein-like II"/>
    <property type="match status" value="1"/>
</dbReference>
<dbReference type="RefSeq" id="WP_051586718.1">
    <property type="nucleotide sequence ID" value="NZ_JFYZ01000002.1"/>
</dbReference>
<dbReference type="Gene3D" id="3.40.190.10">
    <property type="entry name" value="Periplasmic binding protein-like II"/>
    <property type="match status" value="2"/>
</dbReference>
<accession>A0A031K1Y5</accession>
<name>A0A031K1Y5_9SPHN</name>
<dbReference type="CDD" id="cd08459">
    <property type="entry name" value="PBP2_DntR_NahR_LinR_like"/>
    <property type="match status" value="1"/>
</dbReference>
<dbReference type="eggNOG" id="COG0583">
    <property type="taxonomic scope" value="Bacteria"/>
</dbReference>
<dbReference type="GO" id="GO:0003700">
    <property type="term" value="F:DNA-binding transcription factor activity"/>
    <property type="evidence" value="ECO:0007669"/>
    <property type="project" value="InterPro"/>
</dbReference>
<dbReference type="AlphaFoldDB" id="A0A031K1Y5"/>
<comment type="caution">
    <text evidence="6">The sequence shown here is derived from an EMBL/GenBank/DDBJ whole genome shotgun (WGS) entry which is preliminary data.</text>
</comment>
<dbReference type="Pfam" id="PF00126">
    <property type="entry name" value="HTH_1"/>
    <property type="match status" value="1"/>
</dbReference>
<dbReference type="PATRIC" id="fig|158500.4.peg.1200"/>
<evidence type="ECO:0000256" key="2">
    <source>
        <dbReference type="ARBA" id="ARBA00023015"/>
    </source>
</evidence>
<comment type="similarity">
    <text evidence="1">Belongs to the LysR transcriptional regulatory family.</text>
</comment>
<dbReference type="InterPro" id="IPR000847">
    <property type="entry name" value="LysR_HTH_N"/>
</dbReference>